<protein>
    <submittedName>
        <fullName evidence="1">Uncharacterized protein</fullName>
    </submittedName>
</protein>
<evidence type="ECO:0000313" key="2">
    <source>
        <dbReference type="Proteomes" id="UP000011770"/>
    </source>
</evidence>
<reference evidence="1 2" key="1">
    <citation type="submission" date="2013-01" db="EMBL/GenBank/DDBJ databases">
        <authorList>
            <person name="Harkins D.M."/>
            <person name="Durkin A.S."/>
            <person name="Brinkac L.M."/>
            <person name="Haft D.H."/>
            <person name="Selengut J.D."/>
            <person name="Sanka R."/>
            <person name="DePew J."/>
            <person name="Purushe J."/>
            <person name="Tulsiani S.M."/>
            <person name="Graham G.C."/>
            <person name="Burns M.-A."/>
            <person name="Dohnt M.F."/>
            <person name="Smythe L.D."/>
            <person name="McKay D.B."/>
            <person name="Craig S.B."/>
            <person name="Vinetz J.M."/>
            <person name="Sutton G.G."/>
            <person name="Nierman W.C."/>
            <person name="Fouts D.E."/>
        </authorList>
    </citation>
    <scope>NUCLEOTIDE SEQUENCE [LARGE SCALE GENOMIC DNA]</scope>
    <source>
        <strain evidence="1 2">LT2116</strain>
    </source>
</reference>
<dbReference type="AlphaFoldDB" id="M3H549"/>
<sequence length="60" mass="6806">MDLSAKRLNVIEPSPTLVITAKANELKKREKILSVSELGSPILKLRPISETPQRKRLIRE</sequence>
<accession>M3H549</accession>
<dbReference type="EMBL" id="AHOR02000010">
    <property type="protein sequence ID" value="EMF83920.1"/>
    <property type="molecule type" value="Genomic_DNA"/>
</dbReference>
<proteinExistence type="predicted"/>
<gene>
    <name evidence="1" type="ORF">LEP1GSC188_4390</name>
</gene>
<dbReference type="Proteomes" id="UP000011770">
    <property type="component" value="Unassembled WGS sequence"/>
</dbReference>
<comment type="caution">
    <text evidence="1">The sequence shown here is derived from an EMBL/GenBank/DDBJ whole genome shotgun (WGS) entry which is preliminary data.</text>
</comment>
<organism evidence="1 2">
    <name type="scientific">Leptospira weilii serovar Topaz str. LT2116</name>
    <dbReference type="NCBI Taxonomy" id="1088540"/>
    <lineage>
        <taxon>Bacteria</taxon>
        <taxon>Pseudomonadati</taxon>
        <taxon>Spirochaetota</taxon>
        <taxon>Spirochaetia</taxon>
        <taxon>Leptospirales</taxon>
        <taxon>Leptospiraceae</taxon>
        <taxon>Leptospira</taxon>
    </lineage>
</organism>
<name>M3H549_9LEPT</name>
<evidence type="ECO:0000313" key="1">
    <source>
        <dbReference type="EMBL" id="EMF83920.1"/>
    </source>
</evidence>